<name>A0A835QUP2_VANPL</name>
<dbReference type="GO" id="GO:0003677">
    <property type="term" value="F:DNA binding"/>
    <property type="evidence" value="ECO:0007669"/>
    <property type="project" value="TreeGrafter"/>
</dbReference>
<keyword evidence="2" id="KW-1185">Reference proteome</keyword>
<organism evidence="1 2">
    <name type="scientific">Vanilla planifolia</name>
    <name type="common">Vanilla</name>
    <dbReference type="NCBI Taxonomy" id="51239"/>
    <lineage>
        <taxon>Eukaryota</taxon>
        <taxon>Viridiplantae</taxon>
        <taxon>Streptophyta</taxon>
        <taxon>Embryophyta</taxon>
        <taxon>Tracheophyta</taxon>
        <taxon>Spermatophyta</taxon>
        <taxon>Magnoliopsida</taxon>
        <taxon>Liliopsida</taxon>
        <taxon>Asparagales</taxon>
        <taxon>Orchidaceae</taxon>
        <taxon>Vanilloideae</taxon>
        <taxon>Vanilleae</taxon>
        <taxon>Vanilla</taxon>
    </lineage>
</organism>
<dbReference type="GO" id="GO:0044027">
    <property type="term" value="P:negative regulation of gene expression via chromosomal CpG island methylation"/>
    <property type="evidence" value="ECO:0007669"/>
    <property type="project" value="TreeGrafter"/>
</dbReference>
<proteinExistence type="predicted"/>
<gene>
    <name evidence="1" type="ORF">HPP92_013315</name>
</gene>
<dbReference type="EMBL" id="JADCNL010000006">
    <property type="protein sequence ID" value="KAG0476474.1"/>
    <property type="molecule type" value="Genomic_DNA"/>
</dbReference>
<protein>
    <submittedName>
        <fullName evidence="1">Uncharacterized protein</fullName>
    </submittedName>
</protein>
<dbReference type="OrthoDB" id="411857at2759"/>
<dbReference type="InterPro" id="IPR050390">
    <property type="entry name" value="C5-Methyltransferase"/>
</dbReference>
<dbReference type="GO" id="GO:0005634">
    <property type="term" value="C:nucleus"/>
    <property type="evidence" value="ECO:0007669"/>
    <property type="project" value="TreeGrafter"/>
</dbReference>
<dbReference type="GO" id="GO:0003886">
    <property type="term" value="F:DNA (cytosine-5-)-methyltransferase activity"/>
    <property type="evidence" value="ECO:0007669"/>
    <property type="project" value="TreeGrafter"/>
</dbReference>
<sequence>MKLVKVISYHAKDHDARRIFLSEDRNDNDLDCIVEKIDIVQFSNNINLKEKLIPKCDYYYDMSYSTAYSTFANLLKDENSGESSLSTISSEDRPEAEESSFNATLLDLYSGCGAMSTGLCQGACIAGLNLQTTWAVDYNTFAFKAFN</sequence>
<dbReference type="Gene3D" id="3.40.50.150">
    <property type="entry name" value="Vaccinia Virus protein VP39"/>
    <property type="match status" value="1"/>
</dbReference>
<evidence type="ECO:0000313" key="2">
    <source>
        <dbReference type="Proteomes" id="UP000636800"/>
    </source>
</evidence>
<dbReference type="AlphaFoldDB" id="A0A835QUP2"/>
<dbReference type="Gene3D" id="2.30.30.490">
    <property type="match status" value="1"/>
</dbReference>
<dbReference type="SUPFAM" id="SSF53335">
    <property type="entry name" value="S-adenosyl-L-methionine-dependent methyltransferases"/>
    <property type="match status" value="1"/>
</dbReference>
<accession>A0A835QUP2</accession>
<comment type="caution">
    <text evidence="1">The sequence shown here is derived from an EMBL/GenBank/DDBJ whole genome shotgun (WGS) entry which is preliminary data.</text>
</comment>
<dbReference type="InterPro" id="IPR029063">
    <property type="entry name" value="SAM-dependent_MTases_sf"/>
</dbReference>
<reference evidence="1 2" key="1">
    <citation type="journal article" date="2020" name="Nat. Food">
        <title>A phased Vanilla planifolia genome enables genetic improvement of flavour and production.</title>
        <authorList>
            <person name="Hasing T."/>
            <person name="Tang H."/>
            <person name="Brym M."/>
            <person name="Khazi F."/>
            <person name="Huang T."/>
            <person name="Chambers A.H."/>
        </authorList>
    </citation>
    <scope>NUCLEOTIDE SEQUENCE [LARGE SCALE GENOMIC DNA]</scope>
    <source>
        <tissue evidence="1">Leaf</tissue>
    </source>
</reference>
<dbReference type="PANTHER" id="PTHR10629">
    <property type="entry name" value="CYTOSINE-SPECIFIC METHYLTRANSFERASE"/>
    <property type="match status" value="1"/>
</dbReference>
<dbReference type="PANTHER" id="PTHR10629:SF50">
    <property type="entry name" value="DNA (CYTOSINE-5)-METHYLTRANSFERASE CMT3"/>
    <property type="match status" value="1"/>
</dbReference>
<dbReference type="InterPro" id="IPR043151">
    <property type="entry name" value="BAH_sf"/>
</dbReference>
<dbReference type="Proteomes" id="UP000636800">
    <property type="component" value="Chromosome 6"/>
</dbReference>
<evidence type="ECO:0000313" key="1">
    <source>
        <dbReference type="EMBL" id="KAG0476474.1"/>
    </source>
</evidence>